<protein>
    <recommendedName>
        <fullName evidence="8">Glutamate 5-kinase</fullName>
        <ecNumber evidence="8">2.7.2.11</ecNumber>
    </recommendedName>
    <alternativeName>
        <fullName evidence="8">Gamma-glutamyl kinase</fullName>
        <shortName evidence="8">GK</shortName>
    </alternativeName>
</protein>
<dbReference type="SUPFAM" id="SSF53633">
    <property type="entry name" value="Carbamate kinase-like"/>
    <property type="match status" value="1"/>
</dbReference>
<evidence type="ECO:0000313" key="11">
    <source>
        <dbReference type="Proteomes" id="UP000320813"/>
    </source>
</evidence>
<organism evidence="10 11">
    <name type="scientific">Candidatus Acidulodesulfobacterium ferriphilum</name>
    <dbReference type="NCBI Taxonomy" id="2597223"/>
    <lineage>
        <taxon>Bacteria</taxon>
        <taxon>Deltaproteobacteria</taxon>
        <taxon>Candidatus Acidulodesulfobacterales</taxon>
        <taxon>Candidatus Acidulodesulfobacterium</taxon>
    </lineage>
</organism>
<dbReference type="InterPro" id="IPR036974">
    <property type="entry name" value="PUA_sf"/>
</dbReference>
<comment type="function">
    <text evidence="8">Catalyzes the transfer of a phosphate group to glutamate to form L-glutamate 5-phosphate.</text>
</comment>
<comment type="subcellular location">
    <subcellularLocation>
        <location evidence="8">Cytoplasm</location>
    </subcellularLocation>
</comment>
<dbReference type="GO" id="GO:0005829">
    <property type="term" value="C:cytosol"/>
    <property type="evidence" value="ECO:0007669"/>
    <property type="project" value="TreeGrafter"/>
</dbReference>
<dbReference type="Proteomes" id="UP000320813">
    <property type="component" value="Unassembled WGS sequence"/>
</dbReference>
<comment type="pathway">
    <text evidence="8">Amino-acid biosynthesis; L-proline biosynthesis; L-glutamate 5-semialdehyde from L-glutamate: step 1/2.</text>
</comment>
<dbReference type="InterPro" id="IPR015947">
    <property type="entry name" value="PUA-like_sf"/>
</dbReference>
<keyword evidence="2 8" id="KW-0028">Amino-acid biosynthesis</keyword>
<dbReference type="GO" id="GO:0005524">
    <property type="term" value="F:ATP binding"/>
    <property type="evidence" value="ECO:0007669"/>
    <property type="project" value="UniProtKB-KW"/>
</dbReference>
<comment type="catalytic activity">
    <reaction evidence="8">
        <text>L-glutamate + ATP = L-glutamyl 5-phosphate + ADP</text>
        <dbReference type="Rhea" id="RHEA:14877"/>
        <dbReference type="ChEBI" id="CHEBI:29985"/>
        <dbReference type="ChEBI" id="CHEBI:30616"/>
        <dbReference type="ChEBI" id="CHEBI:58274"/>
        <dbReference type="ChEBI" id="CHEBI:456216"/>
        <dbReference type="EC" id="2.7.2.11"/>
    </reaction>
</comment>
<sequence length="391" mass="42963">MNNKEYNALNDFRKYLNSKKRIVLKIGTQVLLGDKDKLSLSAFKRICSFSHSLIRQQKEVILVSSGAIAAGKDVLNTPSPSNNFSNNFSMPEKQAFAACGQAILMKNYGSCFKQYGIKTAQILLTKDDISSRKRFVNARNTIYELLKNKVVPIINENDTISYEEIKFSDNDHLSALVSNLVCADLLIILSNVHGVYDKNPVLHKDAKLIKTIDNIKDFMKDFKETSKSLQGTGGMKSKLYASFIAAGAGTDTIIISGKDGKSLDSFAGGILTGTFIPSLKNNINKKKHWLLFGMEKKGQIVIDKGAVDAIINKNKSLLASGILAVNGEFKKGEGVYIVNEEGKIFSIGISNFDSKDIKRIKGLKSHEIKTKFGEGILSALVVHKDKLAVTA</sequence>
<keyword evidence="5 8" id="KW-0547">Nucleotide-binding</keyword>
<dbReference type="GO" id="GO:0003723">
    <property type="term" value="F:RNA binding"/>
    <property type="evidence" value="ECO:0007669"/>
    <property type="project" value="InterPro"/>
</dbReference>
<evidence type="ECO:0000256" key="3">
    <source>
        <dbReference type="ARBA" id="ARBA00022650"/>
    </source>
</evidence>
<reference evidence="10 11" key="1">
    <citation type="submission" date="2019-01" db="EMBL/GenBank/DDBJ databases">
        <title>Insights into ecological role of a new deltaproteobacterial order Candidatus Sinidesulfobacterales (Sva0485) by metagenomics and metatranscriptomics.</title>
        <authorList>
            <person name="Tan S."/>
            <person name="Liu J."/>
            <person name="Fang Y."/>
            <person name="Hedlund B.P."/>
            <person name="Lian Z.H."/>
            <person name="Huang L.Y."/>
            <person name="Li J.T."/>
            <person name="Huang L.N."/>
            <person name="Li W.J."/>
            <person name="Jiang H.C."/>
            <person name="Dong H.L."/>
            <person name="Shu W.S."/>
        </authorList>
    </citation>
    <scope>NUCLEOTIDE SEQUENCE [LARGE SCALE GENOMIC DNA]</scope>
    <source>
        <strain evidence="10">AP3</strain>
    </source>
</reference>
<evidence type="ECO:0000259" key="9">
    <source>
        <dbReference type="SMART" id="SM00359"/>
    </source>
</evidence>
<feature type="binding site" evidence="8">
    <location>
        <position position="170"/>
    </location>
    <ligand>
        <name>substrate</name>
    </ligand>
</feature>
<keyword evidence="3 8" id="KW-0641">Proline biosynthesis</keyword>
<feature type="binding site" evidence="8">
    <location>
        <begin position="232"/>
        <end position="238"/>
    </location>
    <ligand>
        <name>ATP</name>
        <dbReference type="ChEBI" id="CHEBI:30616"/>
    </ligand>
</feature>
<dbReference type="EC" id="2.7.2.11" evidence="8"/>
<dbReference type="InterPro" id="IPR041739">
    <property type="entry name" value="G5K_ProB"/>
</dbReference>
<comment type="similarity">
    <text evidence="8">Belongs to the glutamate 5-kinase family.</text>
</comment>
<keyword evidence="4 8" id="KW-0808">Transferase</keyword>
<evidence type="ECO:0000256" key="7">
    <source>
        <dbReference type="ARBA" id="ARBA00022840"/>
    </source>
</evidence>
<dbReference type="Gene3D" id="2.30.130.10">
    <property type="entry name" value="PUA domain"/>
    <property type="match status" value="1"/>
</dbReference>
<feature type="binding site" evidence="8">
    <location>
        <position position="158"/>
    </location>
    <ligand>
        <name>substrate</name>
    </ligand>
</feature>
<dbReference type="NCBIfam" id="TIGR01027">
    <property type="entry name" value="proB"/>
    <property type="match status" value="1"/>
</dbReference>
<dbReference type="InterPro" id="IPR011529">
    <property type="entry name" value="Glu_5kinase"/>
</dbReference>
<feature type="binding site" evidence="8">
    <location>
        <position position="65"/>
    </location>
    <ligand>
        <name>substrate</name>
    </ligand>
</feature>
<dbReference type="InterPro" id="IPR001048">
    <property type="entry name" value="Asp/Glu/Uridylate_kinase"/>
</dbReference>
<comment type="caution">
    <text evidence="10">The sequence shown here is derived from an EMBL/GenBank/DDBJ whole genome shotgun (WGS) entry which is preliminary data.</text>
</comment>
<dbReference type="SUPFAM" id="SSF88697">
    <property type="entry name" value="PUA domain-like"/>
    <property type="match status" value="1"/>
</dbReference>
<dbReference type="CDD" id="cd21157">
    <property type="entry name" value="PUA_G5K"/>
    <property type="match status" value="1"/>
</dbReference>
<dbReference type="PRINTS" id="PR00474">
    <property type="entry name" value="GLU5KINASE"/>
</dbReference>
<evidence type="ECO:0000256" key="5">
    <source>
        <dbReference type="ARBA" id="ARBA00022741"/>
    </source>
</evidence>
<evidence type="ECO:0000256" key="2">
    <source>
        <dbReference type="ARBA" id="ARBA00022605"/>
    </source>
</evidence>
<name>A0A519BCQ9_9DELT</name>
<dbReference type="PIRSF" id="PIRSF000729">
    <property type="entry name" value="GK"/>
    <property type="match status" value="1"/>
</dbReference>
<evidence type="ECO:0000256" key="4">
    <source>
        <dbReference type="ARBA" id="ARBA00022679"/>
    </source>
</evidence>
<accession>A0A519BCQ9</accession>
<dbReference type="InterPro" id="IPR036393">
    <property type="entry name" value="AceGlu_kinase-like_sf"/>
</dbReference>
<dbReference type="InterPro" id="IPR001057">
    <property type="entry name" value="Glu/AcGlu_kinase"/>
</dbReference>
<dbReference type="PROSITE" id="PS50890">
    <property type="entry name" value="PUA"/>
    <property type="match status" value="1"/>
</dbReference>
<dbReference type="AlphaFoldDB" id="A0A519BCQ9"/>
<dbReference type="GO" id="GO:0055129">
    <property type="term" value="P:L-proline biosynthetic process"/>
    <property type="evidence" value="ECO:0007669"/>
    <property type="project" value="UniProtKB-UniRule"/>
</dbReference>
<dbReference type="CDD" id="cd04242">
    <property type="entry name" value="AAK_G5K_ProB"/>
    <property type="match status" value="1"/>
</dbReference>
<dbReference type="InterPro" id="IPR004521">
    <property type="entry name" value="Uncharacterised_CHP00451"/>
</dbReference>
<feature type="binding site" evidence="8">
    <location>
        <position position="25"/>
    </location>
    <ligand>
        <name>ATP</name>
        <dbReference type="ChEBI" id="CHEBI:30616"/>
    </ligand>
</feature>
<feature type="domain" description="PUA" evidence="9">
    <location>
        <begin position="298"/>
        <end position="377"/>
    </location>
</feature>
<dbReference type="Gene3D" id="3.40.1160.10">
    <property type="entry name" value="Acetylglutamate kinase-like"/>
    <property type="match status" value="1"/>
</dbReference>
<gene>
    <name evidence="8 10" type="primary">proB</name>
    <name evidence="10" type="ORF">EVJ47_01890</name>
</gene>
<evidence type="ECO:0000256" key="8">
    <source>
        <dbReference type="HAMAP-Rule" id="MF_00456"/>
    </source>
</evidence>
<evidence type="ECO:0000256" key="1">
    <source>
        <dbReference type="ARBA" id="ARBA00022490"/>
    </source>
</evidence>
<dbReference type="InterPro" id="IPR005715">
    <property type="entry name" value="Glu_5kinase/COase_Synthase"/>
</dbReference>
<evidence type="ECO:0000256" key="6">
    <source>
        <dbReference type="ARBA" id="ARBA00022777"/>
    </source>
</evidence>
<keyword evidence="6 8" id="KW-0418">Kinase</keyword>
<dbReference type="EMBL" id="SGBD01000001">
    <property type="protein sequence ID" value="RZD15049.1"/>
    <property type="molecule type" value="Genomic_DNA"/>
</dbReference>
<comment type="caution">
    <text evidence="8">Lacks conserved residue(s) required for the propagation of feature annotation.</text>
</comment>
<dbReference type="InterPro" id="IPR002478">
    <property type="entry name" value="PUA"/>
</dbReference>
<dbReference type="SMART" id="SM00359">
    <property type="entry name" value="PUA"/>
    <property type="match status" value="1"/>
</dbReference>
<dbReference type="PANTHER" id="PTHR43654:SF1">
    <property type="entry name" value="ISOPENTENYL PHOSPHATE KINASE"/>
    <property type="match status" value="1"/>
</dbReference>
<dbReference type="GO" id="GO:0004349">
    <property type="term" value="F:glutamate 5-kinase activity"/>
    <property type="evidence" value="ECO:0007669"/>
    <property type="project" value="UniProtKB-UniRule"/>
</dbReference>
<keyword evidence="7 8" id="KW-0067">ATP-binding</keyword>
<dbReference type="PANTHER" id="PTHR43654">
    <property type="entry name" value="GLUTAMATE 5-KINASE"/>
    <property type="match status" value="1"/>
</dbReference>
<evidence type="ECO:0000313" key="10">
    <source>
        <dbReference type="EMBL" id="RZD15049.1"/>
    </source>
</evidence>
<dbReference type="HAMAP" id="MF_00456">
    <property type="entry name" value="ProB"/>
    <property type="match status" value="1"/>
</dbReference>
<dbReference type="Pfam" id="PF00696">
    <property type="entry name" value="AA_kinase"/>
    <property type="match status" value="1"/>
</dbReference>
<proteinExistence type="inferred from homology"/>
<keyword evidence="1 8" id="KW-0963">Cytoplasm</keyword>
<dbReference type="NCBIfam" id="TIGR00451">
    <property type="entry name" value="unchar_dom_2"/>
    <property type="match status" value="1"/>
</dbReference>
<dbReference type="FunFam" id="3.40.1160.10:FF:000006">
    <property type="entry name" value="Glutamate 5-kinase"/>
    <property type="match status" value="1"/>
</dbReference>
<dbReference type="UniPathway" id="UPA00098">
    <property type="reaction ID" value="UER00359"/>
</dbReference>
<dbReference type="Pfam" id="PF01472">
    <property type="entry name" value="PUA"/>
    <property type="match status" value="1"/>
</dbReference>